<sequence>MNKASEDHKEWSFISGGGEMGELTRTFDWSQTVLGPPKLWPQSLKLTLSMILSSKFPMFLWWGDDLIQFYNDAYRPSLGNEGKHPKALGQKAEECWPEIWDTIYPLIHKVRTTAEATWSEDQLLPIYRNGKLEDVYWTFGYSPIFSSDMNVEGVLVVCTETTSKIKARQALEESEERFRLLAENADLLIATSNEHGRIDYFNKAWEDFTGRSVEKLITEGWRDLLHPDDKERFLTSYSKAFENREMLEIELRLLNKNNEYRWILAKIPPLFSNDGVFKGFLSTCLDITEMKNAQQNLVKSEQRLASIVENAPFPIGVYVGREMRIVLANKSIMDVWSRGYDIVGKTYFEVLPELENQQVYQKLLKVYDSGEPFHAKNQKIFLNVNCELKEHYFNYSFTPLFDAAGKVYGVMNTAADITDINFANLKIKQNEKHLQDTILQAPVAICIMKGPNYIVELANNKMLELWGVKREDILGKPVFDGIPEAENQGLEGLLNKVLSTGETVSAEGVPVKLPRKGEAETVYVDFVYQANHSADGVVSNIMAIATDVTPQVKMRQKIEDVVSKRTRELAEANSSLQKSNAELAQFAHIASHDLQEPLRKIAIFTQMLESGLGDKVDEVSANYLSKIRVSSNRMHNMIKDVLTYSELLNQVRAFKRVELTEIIKNTILDYELLIEEKAARVEYDTLPAINAIPLQMEQLFGNLIGNALKFSKNGTPLVIQVKAKELNFDDKYVNGLDTSCNYIKLSFVDNGIGFEAEFQEQIFNIFQRLHSKADYSGTGIGLAMCKRIVQNHLGIINAEGSSGNGATFNVILPYIK</sequence>
<dbReference type="InterPro" id="IPR003594">
    <property type="entry name" value="HATPase_dom"/>
</dbReference>
<dbReference type="CDD" id="cd00082">
    <property type="entry name" value="HisKA"/>
    <property type="match status" value="1"/>
</dbReference>
<dbReference type="InterPro" id="IPR004358">
    <property type="entry name" value="Sig_transdc_His_kin-like_C"/>
</dbReference>
<evidence type="ECO:0000313" key="10">
    <source>
        <dbReference type="Proteomes" id="UP000636010"/>
    </source>
</evidence>
<dbReference type="Pfam" id="PF08448">
    <property type="entry name" value="PAS_4"/>
    <property type="match status" value="2"/>
</dbReference>
<dbReference type="InterPro" id="IPR003661">
    <property type="entry name" value="HisK_dim/P_dom"/>
</dbReference>
<dbReference type="InterPro" id="IPR000700">
    <property type="entry name" value="PAS-assoc_C"/>
</dbReference>
<dbReference type="InterPro" id="IPR013655">
    <property type="entry name" value="PAS_fold_3"/>
</dbReference>
<dbReference type="SUPFAM" id="SSF55785">
    <property type="entry name" value="PYP-like sensor domain (PAS domain)"/>
    <property type="match status" value="3"/>
</dbReference>
<keyword evidence="4" id="KW-0808">Transferase</keyword>
<evidence type="ECO:0000256" key="2">
    <source>
        <dbReference type="ARBA" id="ARBA00012438"/>
    </source>
</evidence>
<dbReference type="SMART" id="SM00091">
    <property type="entry name" value="PAS"/>
    <property type="match status" value="3"/>
</dbReference>
<dbReference type="InterPro" id="IPR036097">
    <property type="entry name" value="HisK_dim/P_sf"/>
</dbReference>
<dbReference type="PANTHER" id="PTHR43304:SF1">
    <property type="entry name" value="PAC DOMAIN-CONTAINING PROTEIN"/>
    <property type="match status" value="1"/>
</dbReference>
<organism evidence="9 10">
    <name type="scientific">Marivirga lumbricoides</name>
    <dbReference type="NCBI Taxonomy" id="1046115"/>
    <lineage>
        <taxon>Bacteria</taxon>
        <taxon>Pseudomonadati</taxon>
        <taxon>Bacteroidota</taxon>
        <taxon>Cytophagia</taxon>
        <taxon>Cytophagales</taxon>
        <taxon>Marivirgaceae</taxon>
        <taxon>Marivirga</taxon>
    </lineage>
</organism>
<dbReference type="Pfam" id="PF02518">
    <property type="entry name" value="HATPase_c"/>
    <property type="match status" value="1"/>
</dbReference>
<gene>
    <name evidence="9" type="ORF">GCM10011506_17270</name>
</gene>
<dbReference type="RefSeq" id="WP_188462376.1">
    <property type="nucleotide sequence ID" value="NZ_BAABHU010000005.1"/>
</dbReference>
<keyword evidence="5" id="KW-0418">Kinase</keyword>
<feature type="domain" description="PAC" evidence="8">
    <location>
        <begin position="247"/>
        <end position="299"/>
    </location>
</feature>
<dbReference type="Gene3D" id="3.30.450.20">
    <property type="entry name" value="PAS domain"/>
    <property type="match status" value="4"/>
</dbReference>
<evidence type="ECO:0000256" key="3">
    <source>
        <dbReference type="ARBA" id="ARBA00022553"/>
    </source>
</evidence>
<dbReference type="Gene3D" id="1.10.287.130">
    <property type="match status" value="1"/>
</dbReference>
<dbReference type="InterPro" id="IPR035965">
    <property type="entry name" value="PAS-like_dom_sf"/>
</dbReference>
<dbReference type="SUPFAM" id="SSF55874">
    <property type="entry name" value="ATPase domain of HSP90 chaperone/DNA topoisomerase II/histidine kinase"/>
    <property type="match status" value="1"/>
</dbReference>
<reference evidence="10" key="1">
    <citation type="journal article" date="2019" name="Int. J. Syst. Evol. Microbiol.">
        <title>The Global Catalogue of Microorganisms (GCM) 10K type strain sequencing project: providing services to taxonomists for standard genome sequencing and annotation.</title>
        <authorList>
            <consortium name="The Broad Institute Genomics Platform"/>
            <consortium name="The Broad Institute Genome Sequencing Center for Infectious Disease"/>
            <person name="Wu L."/>
            <person name="Ma J."/>
        </authorList>
    </citation>
    <scope>NUCLEOTIDE SEQUENCE [LARGE SCALE GENOMIC DNA]</scope>
    <source>
        <strain evidence="10">CGMCC 1.10832</strain>
    </source>
</reference>
<dbReference type="SMART" id="SM00086">
    <property type="entry name" value="PAC"/>
    <property type="match status" value="2"/>
</dbReference>
<evidence type="ECO:0000256" key="4">
    <source>
        <dbReference type="ARBA" id="ARBA00022679"/>
    </source>
</evidence>
<evidence type="ECO:0000259" key="8">
    <source>
        <dbReference type="PROSITE" id="PS50113"/>
    </source>
</evidence>
<dbReference type="InterPro" id="IPR036890">
    <property type="entry name" value="HATPase_C_sf"/>
</dbReference>
<dbReference type="PANTHER" id="PTHR43304">
    <property type="entry name" value="PHYTOCHROME-LIKE PROTEIN CPH1"/>
    <property type="match status" value="1"/>
</dbReference>
<evidence type="ECO:0000259" key="6">
    <source>
        <dbReference type="PROSITE" id="PS50109"/>
    </source>
</evidence>
<dbReference type="EC" id="2.7.13.3" evidence="2"/>
<accession>A0ABQ1M6H4</accession>
<comment type="catalytic activity">
    <reaction evidence="1">
        <text>ATP + protein L-histidine = ADP + protein N-phospho-L-histidine.</text>
        <dbReference type="EC" id="2.7.13.3"/>
    </reaction>
</comment>
<dbReference type="Proteomes" id="UP000636010">
    <property type="component" value="Unassembled WGS sequence"/>
</dbReference>
<keyword evidence="10" id="KW-1185">Reference proteome</keyword>
<name>A0ABQ1M6H4_9BACT</name>
<dbReference type="PROSITE" id="PS50109">
    <property type="entry name" value="HIS_KIN"/>
    <property type="match status" value="1"/>
</dbReference>
<evidence type="ECO:0000256" key="1">
    <source>
        <dbReference type="ARBA" id="ARBA00000085"/>
    </source>
</evidence>
<protein>
    <recommendedName>
        <fullName evidence="2">histidine kinase</fullName>
        <ecNumber evidence="2">2.7.13.3</ecNumber>
    </recommendedName>
</protein>
<evidence type="ECO:0000313" key="9">
    <source>
        <dbReference type="EMBL" id="GGC32330.1"/>
    </source>
</evidence>
<evidence type="ECO:0000256" key="5">
    <source>
        <dbReference type="ARBA" id="ARBA00022777"/>
    </source>
</evidence>
<dbReference type="InterPro" id="IPR013656">
    <property type="entry name" value="PAS_4"/>
</dbReference>
<keyword evidence="3" id="KW-0597">Phosphoprotein</keyword>
<dbReference type="SMART" id="SM00388">
    <property type="entry name" value="HisKA"/>
    <property type="match status" value="1"/>
</dbReference>
<dbReference type="PROSITE" id="PS50112">
    <property type="entry name" value="PAS"/>
    <property type="match status" value="2"/>
</dbReference>
<dbReference type="Pfam" id="PF08447">
    <property type="entry name" value="PAS_3"/>
    <property type="match status" value="1"/>
</dbReference>
<dbReference type="InterPro" id="IPR005467">
    <property type="entry name" value="His_kinase_dom"/>
</dbReference>
<feature type="domain" description="PAS" evidence="7">
    <location>
        <begin position="430"/>
        <end position="501"/>
    </location>
</feature>
<dbReference type="SUPFAM" id="SSF47384">
    <property type="entry name" value="Homodimeric domain of signal transducing histidine kinase"/>
    <property type="match status" value="1"/>
</dbReference>
<dbReference type="NCBIfam" id="TIGR00229">
    <property type="entry name" value="sensory_box"/>
    <property type="match status" value="3"/>
</dbReference>
<feature type="domain" description="Histidine kinase" evidence="6">
    <location>
        <begin position="589"/>
        <end position="816"/>
    </location>
</feature>
<dbReference type="CDD" id="cd00130">
    <property type="entry name" value="PAS"/>
    <property type="match status" value="2"/>
</dbReference>
<proteinExistence type="predicted"/>
<dbReference type="EMBL" id="BMEC01000005">
    <property type="protein sequence ID" value="GGC32330.1"/>
    <property type="molecule type" value="Genomic_DNA"/>
</dbReference>
<feature type="domain" description="PAS" evidence="7">
    <location>
        <begin position="174"/>
        <end position="244"/>
    </location>
</feature>
<dbReference type="InterPro" id="IPR000014">
    <property type="entry name" value="PAS"/>
</dbReference>
<dbReference type="SMART" id="SM00387">
    <property type="entry name" value="HATPase_c"/>
    <property type="match status" value="1"/>
</dbReference>
<dbReference type="InterPro" id="IPR001610">
    <property type="entry name" value="PAC"/>
</dbReference>
<dbReference type="PROSITE" id="PS50113">
    <property type="entry name" value="PAC"/>
    <property type="match status" value="1"/>
</dbReference>
<dbReference type="Gene3D" id="3.30.565.10">
    <property type="entry name" value="Histidine kinase-like ATPase, C-terminal domain"/>
    <property type="match status" value="1"/>
</dbReference>
<evidence type="ECO:0000259" key="7">
    <source>
        <dbReference type="PROSITE" id="PS50112"/>
    </source>
</evidence>
<dbReference type="PRINTS" id="PR00344">
    <property type="entry name" value="BCTRLSENSOR"/>
</dbReference>
<dbReference type="Pfam" id="PF00512">
    <property type="entry name" value="HisKA"/>
    <property type="match status" value="1"/>
</dbReference>
<comment type="caution">
    <text evidence="9">The sequence shown here is derived from an EMBL/GenBank/DDBJ whole genome shotgun (WGS) entry which is preliminary data.</text>
</comment>
<dbReference type="InterPro" id="IPR052162">
    <property type="entry name" value="Sensor_kinase/Photoreceptor"/>
</dbReference>